<protein>
    <submittedName>
        <fullName evidence="2">Diadenosine tetraphosphatase</fullName>
    </submittedName>
</protein>
<evidence type="ECO:0000259" key="1">
    <source>
        <dbReference type="Pfam" id="PF00149"/>
    </source>
</evidence>
<dbReference type="InterPro" id="IPR004843">
    <property type="entry name" value="Calcineurin-like_PHP"/>
</dbReference>
<dbReference type="PATRIC" id="fig|1232683.4.peg.3478"/>
<dbReference type="PANTHER" id="PTHR42850:SF7">
    <property type="entry name" value="BIS(5'-NUCLEOSYL)-TETRAPHOSPHATASE PRPE [ASYMMETRICAL]"/>
    <property type="match status" value="1"/>
</dbReference>
<dbReference type="eggNOG" id="COG0639">
    <property type="taxonomic scope" value="Bacteria"/>
</dbReference>
<dbReference type="STRING" id="1232683.ADIMK_3534"/>
<dbReference type="Proteomes" id="UP000028252">
    <property type="component" value="Unassembled WGS sequence"/>
</dbReference>
<dbReference type="RefSeq" id="WP_036190968.1">
    <property type="nucleotide sequence ID" value="NZ_JMQN01000050.1"/>
</dbReference>
<dbReference type="SUPFAM" id="SSF56300">
    <property type="entry name" value="Metallo-dependent phosphatases"/>
    <property type="match status" value="1"/>
</dbReference>
<evidence type="ECO:0000313" key="3">
    <source>
        <dbReference type="Proteomes" id="UP000028252"/>
    </source>
</evidence>
<organism evidence="2 3">
    <name type="scientific">Marinobacterium lacunae</name>
    <dbReference type="NCBI Taxonomy" id="1232683"/>
    <lineage>
        <taxon>Bacteria</taxon>
        <taxon>Pseudomonadati</taxon>
        <taxon>Pseudomonadota</taxon>
        <taxon>Gammaproteobacteria</taxon>
        <taxon>Oceanospirillales</taxon>
        <taxon>Oceanospirillaceae</taxon>
        <taxon>Marinobacterium</taxon>
    </lineage>
</organism>
<dbReference type="AlphaFoldDB" id="A0A081FV39"/>
<feature type="domain" description="Calcineurin-like phosphoesterase" evidence="1">
    <location>
        <begin position="10"/>
        <end position="106"/>
    </location>
</feature>
<dbReference type="Gene3D" id="3.60.21.10">
    <property type="match status" value="1"/>
</dbReference>
<dbReference type="EMBL" id="JMQN01000050">
    <property type="protein sequence ID" value="KEA62394.1"/>
    <property type="molecule type" value="Genomic_DNA"/>
</dbReference>
<evidence type="ECO:0000313" key="2">
    <source>
        <dbReference type="EMBL" id="KEA62394.1"/>
    </source>
</evidence>
<dbReference type="GO" id="GO:0005737">
    <property type="term" value="C:cytoplasm"/>
    <property type="evidence" value="ECO:0007669"/>
    <property type="project" value="TreeGrafter"/>
</dbReference>
<dbReference type="OrthoDB" id="9807890at2"/>
<proteinExistence type="predicted"/>
<gene>
    <name evidence="2" type="ORF">ADIMK_3534</name>
</gene>
<dbReference type="PANTHER" id="PTHR42850">
    <property type="entry name" value="METALLOPHOSPHOESTERASE"/>
    <property type="match status" value="1"/>
</dbReference>
<dbReference type="InterPro" id="IPR029052">
    <property type="entry name" value="Metallo-depent_PP-like"/>
</dbReference>
<accession>A0A081FV39</accession>
<comment type="caution">
    <text evidence="2">The sequence shown here is derived from an EMBL/GenBank/DDBJ whole genome shotgun (WGS) entry which is preliminary data.</text>
</comment>
<sequence length="327" mass="37932">MSDEFQGVDLIGDVHGCAISLCLLLDRMGYRRIDGVYQHPVRKAVFIGDIVDRGPHIREALHVVRAMVEAGQAEIIMGNHEYNLLCYLTPKADGSGYLREHTPRHQRILQQTLDQFSGHQSELDDYLDWFMQLPLFLENDRFRAVHACWHQALIDRFRAEQGSNHIDKAFLERSAVQDSFEWEVMDRLLRGTHLRLPNNEVIVSKDGFKRHFFRTKFWAESPERMGDVVFQPDPLPEHIARMPLNAEQRSDLLCYGPDQKLLFMGHYWCEGVPVPLTDNIACLDFSAVKYGKLVAYRLDDEKVLRKDKFVWVDVAREVGRMDTEMGC</sequence>
<reference evidence="2 3" key="1">
    <citation type="submission" date="2014-04" db="EMBL/GenBank/DDBJ databases">
        <title>Marinobacterium kochiensis sp. nov., isolated from sediment sample collected from Kochi backwaters in Kerala, India.</title>
        <authorList>
            <person name="Singh A."/>
            <person name="Pinnaka A.K."/>
        </authorList>
    </citation>
    <scope>NUCLEOTIDE SEQUENCE [LARGE SCALE GENOMIC DNA]</scope>
    <source>
        <strain evidence="2 3">AK27</strain>
    </source>
</reference>
<dbReference type="InterPro" id="IPR050126">
    <property type="entry name" value="Ap4A_hydrolase"/>
</dbReference>
<keyword evidence="3" id="KW-1185">Reference proteome</keyword>
<name>A0A081FV39_9GAMM</name>
<dbReference type="GO" id="GO:0016791">
    <property type="term" value="F:phosphatase activity"/>
    <property type="evidence" value="ECO:0007669"/>
    <property type="project" value="TreeGrafter"/>
</dbReference>
<dbReference type="Pfam" id="PF00149">
    <property type="entry name" value="Metallophos"/>
    <property type="match status" value="1"/>
</dbReference>